<keyword evidence="5" id="KW-1185">Reference proteome</keyword>
<dbReference type="InterPro" id="IPR006683">
    <property type="entry name" value="Thioestr_dom"/>
</dbReference>
<dbReference type="EMBL" id="CP092109">
    <property type="protein sequence ID" value="UWZ78579.1"/>
    <property type="molecule type" value="Genomic_DNA"/>
</dbReference>
<feature type="domain" description="Thioesterase" evidence="3">
    <location>
        <begin position="61"/>
        <end position="137"/>
    </location>
</feature>
<dbReference type="InterPro" id="IPR039298">
    <property type="entry name" value="ACOT13"/>
</dbReference>
<evidence type="ECO:0000256" key="2">
    <source>
        <dbReference type="ARBA" id="ARBA00022801"/>
    </source>
</evidence>
<dbReference type="InterPro" id="IPR029069">
    <property type="entry name" value="HotDog_dom_sf"/>
</dbReference>
<protein>
    <submittedName>
        <fullName evidence="4">PaaI family thioesterase</fullName>
    </submittedName>
</protein>
<gene>
    <name evidence="4" type="ORF">L9S41_12930</name>
</gene>
<reference evidence="4" key="1">
    <citation type="journal article" date="2022" name="Environ. Microbiol.">
        <title>Geoalkalibacter halelectricus SAP #1 sp. nov. possessing extracellular electron transfer and mineral#reducing capabilities from a haloalkaline environment.</title>
        <authorList>
            <person name="Yadav S."/>
            <person name="Singh R."/>
            <person name="Sundharam S.S."/>
            <person name="Chaudhary S."/>
            <person name="Krishnamurthi S."/>
            <person name="Patil S.A."/>
        </authorList>
    </citation>
    <scope>NUCLEOTIDE SEQUENCE</scope>
    <source>
        <strain evidence="4">SAP-1</strain>
    </source>
</reference>
<dbReference type="NCBIfam" id="TIGR00369">
    <property type="entry name" value="unchar_dom_1"/>
    <property type="match status" value="1"/>
</dbReference>
<dbReference type="CDD" id="cd03443">
    <property type="entry name" value="PaaI_thioesterase"/>
    <property type="match status" value="1"/>
</dbReference>
<evidence type="ECO:0000259" key="3">
    <source>
        <dbReference type="Pfam" id="PF03061"/>
    </source>
</evidence>
<evidence type="ECO:0000313" key="4">
    <source>
        <dbReference type="EMBL" id="UWZ78579.1"/>
    </source>
</evidence>
<accession>A0ABY5ZI55</accession>
<evidence type="ECO:0000313" key="5">
    <source>
        <dbReference type="Proteomes" id="UP001060414"/>
    </source>
</evidence>
<name>A0ABY5ZI55_9BACT</name>
<dbReference type="Pfam" id="PF03061">
    <property type="entry name" value="4HBT"/>
    <property type="match status" value="1"/>
</dbReference>
<dbReference type="SUPFAM" id="SSF54637">
    <property type="entry name" value="Thioesterase/thiol ester dehydrase-isomerase"/>
    <property type="match status" value="1"/>
</dbReference>
<organism evidence="4 5">
    <name type="scientific">Geoalkalibacter halelectricus</name>
    <dbReference type="NCBI Taxonomy" id="2847045"/>
    <lineage>
        <taxon>Bacteria</taxon>
        <taxon>Pseudomonadati</taxon>
        <taxon>Thermodesulfobacteriota</taxon>
        <taxon>Desulfuromonadia</taxon>
        <taxon>Desulfuromonadales</taxon>
        <taxon>Geoalkalibacteraceae</taxon>
        <taxon>Geoalkalibacter</taxon>
    </lineage>
</organism>
<proteinExistence type="inferred from homology"/>
<evidence type="ECO:0000256" key="1">
    <source>
        <dbReference type="ARBA" id="ARBA00008324"/>
    </source>
</evidence>
<keyword evidence="2" id="KW-0378">Hydrolase</keyword>
<comment type="similarity">
    <text evidence="1">Belongs to the thioesterase PaaI family.</text>
</comment>
<dbReference type="InterPro" id="IPR003736">
    <property type="entry name" value="PAAI_dom"/>
</dbReference>
<dbReference type="Proteomes" id="UP001060414">
    <property type="component" value="Chromosome"/>
</dbReference>
<dbReference type="PANTHER" id="PTHR21660">
    <property type="entry name" value="THIOESTERASE SUPERFAMILY MEMBER-RELATED"/>
    <property type="match status" value="1"/>
</dbReference>
<dbReference type="PANTHER" id="PTHR21660:SF1">
    <property type="entry name" value="ACYL-COENZYME A THIOESTERASE 13"/>
    <property type="match status" value="1"/>
</dbReference>
<sequence>MARLLIDGNLPMEDAGQSTFELEGWIDTAPFEDLVGLRIESAAQGRAVLSVPFRVKLAQGGGLMHGGALTTLADTAVAMAIKSLLPPGSRFATTELSMTFLAPVHAGEVRAIAEVRGPEGRTFYGEAILLDEQESEVARFRSVFRVARGQGFEE</sequence>
<dbReference type="RefSeq" id="WP_260746933.1">
    <property type="nucleotide sequence ID" value="NZ_CP092109.1"/>
</dbReference>
<dbReference type="Gene3D" id="3.10.129.10">
    <property type="entry name" value="Hotdog Thioesterase"/>
    <property type="match status" value="1"/>
</dbReference>